<organism evidence="5 6">
    <name type="scientific">Geoalkalibacter ferrihydriticus DSM 17813</name>
    <dbReference type="NCBI Taxonomy" id="1121915"/>
    <lineage>
        <taxon>Bacteria</taxon>
        <taxon>Pseudomonadati</taxon>
        <taxon>Thermodesulfobacteriota</taxon>
        <taxon>Desulfuromonadia</taxon>
        <taxon>Desulfuromonadales</taxon>
        <taxon>Geoalkalibacteraceae</taxon>
        <taxon>Geoalkalibacter</taxon>
    </lineage>
</organism>
<dbReference type="GO" id="GO:0000155">
    <property type="term" value="F:phosphorelay sensor kinase activity"/>
    <property type="evidence" value="ECO:0007669"/>
    <property type="project" value="InterPro"/>
</dbReference>
<evidence type="ECO:0000256" key="2">
    <source>
        <dbReference type="ARBA" id="ARBA00012438"/>
    </source>
</evidence>
<reference evidence="5 6" key="1">
    <citation type="submission" date="2014-12" db="EMBL/GenBank/DDBJ databases">
        <title>Genomes of Geoalkalibacter ferrihydriticus and Geoalkalibacter subterraneus, two haloalkaliphilic metal-reducing members of the Geobacteraceae.</title>
        <authorList>
            <person name="Badalamenti J.P."/>
            <person name="Torres C.I."/>
            <person name="Krajmalnik-Brown R."/>
            <person name="Bond D.R."/>
        </authorList>
    </citation>
    <scope>NUCLEOTIDE SEQUENCE [LARGE SCALE GENOMIC DNA]</scope>
    <source>
        <strain evidence="5 6">DSM 17813</strain>
    </source>
</reference>
<dbReference type="SMART" id="SM00065">
    <property type="entry name" value="GAF"/>
    <property type="match status" value="2"/>
</dbReference>
<dbReference type="InterPro" id="IPR003661">
    <property type="entry name" value="HisK_dim/P_dom"/>
</dbReference>
<dbReference type="InterPro" id="IPR037522">
    <property type="entry name" value="HD_GYP_dom"/>
</dbReference>
<dbReference type="PROSITE" id="PS51832">
    <property type="entry name" value="HD_GYP"/>
    <property type="match status" value="1"/>
</dbReference>
<feature type="domain" description="HD-GYP" evidence="4">
    <location>
        <begin position="567"/>
        <end position="751"/>
    </location>
</feature>
<evidence type="ECO:0000259" key="3">
    <source>
        <dbReference type="PROSITE" id="PS50109"/>
    </source>
</evidence>
<dbReference type="SUPFAM" id="SSF55781">
    <property type="entry name" value="GAF domain-like"/>
    <property type="match status" value="2"/>
</dbReference>
<dbReference type="PROSITE" id="PS50109">
    <property type="entry name" value="HIS_KIN"/>
    <property type="match status" value="1"/>
</dbReference>
<sequence>MADFASKDLCEKKLEILQEISSAIILSDNISAIANIMLDLAINHTGAEKGSLMLANDQQQLSIFTCRGLDENLARSYRAAIGEGIAGQVAQTREAVLVADIASDPRFSKTRDRYKTRSFVSCPIIGKTKLLGVLNINDKKSGEPFTEEEFILIQIIANQAAIALKNAFLVNQLKAKAAEHEEVNRKLIEASLAKTEFLTRVSHELRTPLNSTKGAVYYLRNSDKLDGGDFREFMDILTLEIDKMIHIVENQLDFLRVEDESRVMHRTIINIERALRETLESRLLKAKFSRKDIKVQVDFAADIPDVAGDKVMVAQFFINLLEGILPHLESGCHLKFTGRQNSHILLTMTTDRKLPEETADYFFSSRTMFDPERSDENLKLYLAKKSAEVHNWQFEVANTAEGFSVSIHIPRGARQRIEAAVNTSMDLFLDFISELLAVNTCSIMLSDELTQDLIIRSARGLDADIIKKTRIRVGERIAGWVAHEGKPLLVKDIREDPRFAASPLAAQYTTPSFMSLPLIIGGNTVGVINLNNKKSGDPFSEADLQIASVLSQRIAHLIETLHEDGHTEEDLRRIIASFDNLVGAEKKSMGKNLRRQELMGQLLDKIGIGEEQRSVGLYLSLVYDLGLMLIDDSVLGKTKKLSASEVSTLRIHPHASVDLLKDIEYAQEVRTAILHHHEWYDGSGYPEGLKGERIPLFSRVLAIIDAWCAMTEDRPYRKKMSEEKALEELRRKAGSQFDPALVEVFAEVVEP</sequence>
<accession>A0A0C2EA97</accession>
<dbReference type="SMART" id="SM00388">
    <property type="entry name" value="HisKA"/>
    <property type="match status" value="1"/>
</dbReference>
<keyword evidence="5" id="KW-0808">Transferase</keyword>
<dbReference type="SUPFAM" id="SSF55874">
    <property type="entry name" value="ATPase domain of HSP90 chaperone/DNA topoisomerase II/histidine kinase"/>
    <property type="match status" value="1"/>
</dbReference>
<dbReference type="RefSeq" id="WP_040101073.1">
    <property type="nucleotide sequence ID" value="NZ_JWJD01000010.1"/>
</dbReference>
<dbReference type="EC" id="2.7.13.3" evidence="2"/>
<evidence type="ECO:0000313" key="5">
    <source>
        <dbReference type="EMBL" id="KIH75508.1"/>
    </source>
</evidence>
<dbReference type="CDD" id="cd00082">
    <property type="entry name" value="HisKA"/>
    <property type="match status" value="1"/>
</dbReference>
<dbReference type="Gene3D" id="1.10.3210.10">
    <property type="entry name" value="Hypothetical protein af1432"/>
    <property type="match status" value="1"/>
</dbReference>
<dbReference type="Pfam" id="PF00512">
    <property type="entry name" value="HisKA"/>
    <property type="match status" value="1"/>
</dbReference>
<dbReference type="InterPro" id="IPR005467">
    <property type="entry name" value="His_kinase_dom"/>
</dbReference>
<dbReference type="PANTHER" id="PTHR43155:SF2">
    <property type="entry name" value="CYCLIC DI-GMP PHOSPHODIESTERASE PA4108"/>
    <property type="match status" value="1"/>
</dbReference>
<dbReference type="Pfam" id="PF01590">
    <property type="entry name" value="GAF"/>
    <property type="match status" value="1"/>
</dbReference>
<dbReference type="InterPro" id="IPR029016">
    <property type="entry name" value="GAF-like_dom_sf"/>
</dbReference>
<proteinExistence type="predicted"/>
<dbReference type="PANTHER" id="PTHR43155">
    <property type="entry name" value="CYCLIC DI-GMP PHOSPHODIESTERASE PA4108-RELATED"/>
    <property type="match status" value="1"/>
</dbReference>
<comment type="catalytic activity">
    <reaction evidence="1">
        <text>ATP + protein L-histidine = ADP + protein N-phospho-L-histidine.</text>
        <dbReference type="EC" id="2.7.13.3"/>
    </reaction>
</comment>
<dbReference type="InterPro" id="IPR003607">
    <property type="entry name" value="HD/PDEase_dom"/>
</dbReference>
<name>A0A0C2EA97_9BACT</name>
<dbReference type="SUPFAM" id="SSF109604">
    <property type="entry name" value="HD-domain/PDEase-like"/>
    <property type="match status" value="1"/>
</dbReference>
<dbReference type="EMBL" id="JWJD01000010">
    <property type="protein sequence ID" value="KIH75508.1"/>
    <property type="molecule type" value="Genomic_DNA"/>
</dbReference>
<feature type="domain" description="Histidine kinase" evidence="3">
    <location>
        <begin position="200"/>
        <end position="413"/>
    </location>
</feature>
<dbReference type="CDD" id="cd00077">
    <property type="entry name" value="HDc"/>
    <property type="match status" value="1"/>
</dbReference>
<dbReference type="Pfam" id="PF13487">
    <property type="entry name" value="HD_5"/>
    <property type="match status" value="1"/>
</dbReference>
<dbReference type="InterPro" id="IPR036097">
    <property type="entry name" value="HisK_dim/P_sf"/>
</dbReference>
<protein>
    <recommendedName>
        <fullName evidence="2">histidine kinase</fullName>
        <ecNumber evidence="2">2.7.13.3</ecNumber>
    </recommendedName>
</protein>
<dbReference type="Proteomes" id="UP000035068">
    <property type="component" value="Unassembled WGS sequence"/>
</dbReference>
<keyword evidence="6" id="KW-1185">Reference proteome</keyword>
<evidence type="ECO:0000256" key="1">
    <source>
        <dbReference type="ARBA" id="ARBA00000085"/>
    </source>
</evidence>
<evidence type="ECO:0000259" key="4">
    <source>
        <dbReference type="PROSITE" id="PS51832"/>
    </source>
</evidence>
<dbReference type="InterPro" id="IPR003018">
    <property type="entry name" value="GAF"/>
</dbReference>
<evidence type="ECO:0000313" key="6">
    <source>
        <dbReference type="Proteomes" id="UP000035068"/>
    </source>
</evidence>
<dbReference type="Pfam" id="PF13185">
    <property type="entry name" value="GAF_2"/>
    <property type="match status" value="1"/>
</dbReference>
<dbReference type="AlphaFoldDB" id="A0A0C2EA97"/>
<dbReference type="Gene3D" id="1.10.287.130">
    <property type="match status" value="1"/>
</dbReference>
<dbReference type="Gene3D" id="3.30.450.40">
    <property type="match status" value="2"/>
</dbReference>
<dbReference type="SUPFAM" id="SSF47384">
    <property type="entry name" value="Homodimeric domain of signal transducing histidine kinase"/>
    <property type="match status" value="1"/>
</dbReference>
<keyword evidence="5" id="KW-0418">Kinase</keyword>
<gene>
    <name evidence="5" type="ORF">GFER_16270</name>
</gene>
<dbReference type="Gene3D" id="3.30.565.10">
    <property type="entry name" value="Histidine kinase-like ATPase, C-terminal domain"/>
    <property type="match status" value="1"/>
</dbReference>
<dbReference type="InterPro" id="IPR036890">
    <property type="entry name" value="HATPase_C_sf"/>
</dbReference>
<comment type="caution">
    <text evidence="5">The sequence shown here is derived from an EMBL/GenBank/DDBJ whole genome shotgun (WGS) entry which is preliminary data.</text>
</comment>